<proteinExistence type="predicted"/>
<reference evidence="2" key="1">
    <citation type="submission" date="2020-01" db="EMBL/GenBank/DDBJ databases">
        <authorList>
            <person name="Mishra B."/>
        </authorList>
    </citation>
    <scope>NUCLEOTIDE SEQUENCE [LARGE SCALE GENOMIC DNA]</scope>
</reference>
<feature type="region of interest" description="Disordered" evidence="1">
    <location>
        <begin position="9"/>
        <end position="42"/>
    </location>
</feature>
<organism evidence="2 3">
    <name type="scientific">Microthlaspi erraticum</name>
    <dbReference type="NCBI Taxonomy" id="1685480"/>
    <lineage>
        <taxon>Eukaryota</taxon>
        <taxon>Viridiplantae</taxon>
        <taxon>Streptophyta</taxon>
        <taxon>Embryophyta</taxon>
        <taxon>Tracheophyta</taxon>
        <taxon>Spermatophyta</taxon>
        <taxon>Magnoliopsida</taxon>
        <taxon>eudicotyledons</taxon>
        <taxon>Gunneridae</taxon>
        <taxon>Pentapetalae</taxon>
        <taxon>rosids</taxon>
        <taxon>malvids</taxon>
        <taxon>Brassicales</taxon>
        <taxon>Brassicaceae</taxon>
        <taxon>Coluteocarpeae</taxon>
        <taxon>Microthlaspi</taxon>
    </lineage>
</organism>
<evidence type="ECO:0000313" key="2">
    <source>
        <dbReference type="EMBL" id="CAA7014682.1"/>
    </source>
</evidence>
<dbReference type="AlphaFoldDB" id="A0A6D2HFB7"/>
<feature type="region of interest" description="Disordered" evidence="1">
    <location>
        <begin position="54"/>
        <end position="89"/>
    </location>
</feature>
<feature type="compositionally biased region" description="Pro residues" evidence="1">
    <location>
        <begin position="64"/>
        <end position="79"/>
    </location>
</feature>
<protein>
    <submittedName>
        <fullName evidence="2">Uncharacterized protein</fullName>
    </submittedName>
</protein>
<keyword evidence="3" id="KW-1185">Reference proteome</keyword>
<name>A0A6D2HFB7_9BRAS</name>
<evidence type="ECO:0000256" key="1">
    <source>
        <dbReference type="SAM" id="MobiDB-lite"/>
    </source>
</evidence>
<accession>A0A6D2HFB7</accession>
<feature type="compositionally biased region" description="Polar residues" evidence="1">
    <location>
        <begin position="33"/>
        <end position="42"/>
    </location>
</feature>
<gene>
    <name evidence="2" type="ORF">MERR_LOCUS1917</name>
</gene>
<sequence>MSLRLRLCLPPDLSPPSRASAKNRGSSLRRRTSAPSRYVSASTILPHPISSHRRWHWCSSSSPSPQPGPVKPLLNPPNPNNGKLEVGKKDGFGRKVQEILCGFL</sequence>
<evidence type="ECO:0000313" key="3">
    <source>
        <dbReference type="Proteomes" id="UP000467841"/>
    </source>
</evidence>
<dbReference type="EMBL" id="CACVBM020000111">
    <property type="protein sequence ID" value="CAA7014682.1"/>
    <property type="molecule type" value="Genomic_DNA"/>
</dbReference>
<dbReference type="Proteomes" id="UP000467841">
    <property type="component" value="Unassembled WGS sequence"/>
</dbReference>
<comment type="caution">
    <text evidence="2">The sequence shown here is derived from an EMBL/GenBank/DDBJ whole genome shotgun (WGS) entry which is preliminary data.</text>
</comment>